<feature type="chain" id="PRO_5046319561" evidence="1">
    <location>
        <begin position="25"/>
        <end position="132"/>
    </location>
</feature>
<organism evidence="2 3">
    <name type="scientific">Roseomonas elaeocarpi</name>
    <dbReference type="NCBI Taxonomy" id="907779"/>
    <lineage>
        <taxon>Bacteria</taxon>
        <taxon>Pseudomonadati</taxon>
        <taxon>Pseudomonadota</taxon>
        <taxon>Alphaproteobacteria</taxon>
        <taxon>Acetobacterales</taxon>
        <taxon>Roseomonadaceae</taxon>
        <taxon>Roseomonas</taxon>
    </lineage>
</organism>
<keyword evidence="1" id="KW-0732">Signal</keyword>
<reference evidence="2 3" key="1">
    <citation type="submission" date="2024-09" db="EMBL/GenBank/DDBJ databases">
        <authorList>
            <person name="Sun Q."/>
            <person name="Mori K."/>
        </authorList>
    </citation>
    <scope>NUCLEOTIDE SEQUENCE [LARGE SCALE GENOMIC DNA]</scope>
    <source>
        <strain evidence="2 3">TBRC 5777</strain>
    </source>
</reference>
<comment type="caution">
    <text evidence="2">The sequence shown here is derived from an EMBL/GenBank/DDBJ whole genome shotgun (WGS) entry which is preliminary data.</text>
</comment>
<dbReference type="EMBL" id="JBHLUN010000015">
    <property type="protein sequence ID" value="MFC0410422.1"/>
    <property type="molecule type" value="Genomic_DNA"/>
</dbReference>
<gene>
    <name evidence="2" type="ORF">ACFFGY_19385</name>
</gene>
<proteinExistence type="predicted"/>
<dbReference type="Proteomes" id="UP001589865">
    <property type="component" value="Unassembled WGS sequence"/>
</dbReference>
<protein>
    <submittedName>
        <fullName evidence="2">Uncharacterized protein</fullName>
    </submittedName>
</protein>
<keyword evidence="3" id="KW-1185">Reference proteome</keyword>
<sequence>MRTTARLRLVFCALLLSAVLPAAAQARDDGLEVTAAVGGSVPLPQLGGDAIYLSADLLGGHVLKVGKSVPMLAQVKNVWDARPQLMIGGRYPIAELPGLGQLSVSGLVSGALEAAPEEPRPVVGLAKLQLRF</sequence>
<evidence type="ECO:0000313" key="3">
    <source>
        <dbReference type="Proteomes" id="UP001589865"/>
    </source>
</evidence>
<dbReference type="RefSeq" id="WP_377046173.1">
    <property type="nucleotide sequence ID" value="NZ_JBHLUN010000015.1"/>
</dbReference>
<name>A0ABV6JXG6_9PROT</name>
<feature type="signal peptide" evidence="1">
    <location>
        <begin position="1"/>
        <end position="24"/>
    </location>
</feature>
<accession>A0ABV6JXG6</accession>
<evidence type="ECO:0000256" key="1">
    <source>
        <dbReference type="SAM" id="SignalP"/>
    </source>
</evidence>
<evidence type="ECO:0000313" key="2">
    <source>
        <dbReference type="EMBL" id="MFC0410422.1"/>
    </source>
</evidence>